<comment type="caution">
    <text evidence="1">The sequence shown here is derived from an EMBL/GenBank/DDBJ whole genome shotgun (WGS) entry which is preliminary data.</text>
</comment>
<proteinExistence type="predicted"/>
<organism evidence="1 2">
    <name type="scientific">Acanthoscelides obtectus</name>
    <name type="common">Bean weevil</name>
    <name type="synonym">Bruchus obtectus</name>
    <dbReference type="NCBI Taxonomy" id="200917"/>
    <lineage>
        <taxon>Eukaryota</taxon>
        <taxon>Metazoa</taxon>
        <taxon>Ecdysozoa</taxon>
        <taxon>Arthropoda</taxon>
        <taxon>Hexapoda</taxon>
        <taxon>Insecta</taxon>
        <taxon>Pterygota</taxon>
        <taxon>Neoptera</taxon>
        <taxon>Endopterygota</taxon>
        <taxon>Coleoptera</taxon>
        <taxon>Polyphaga</taxon>
        <taxon>Cucujiformia</taxon>
        <taxon>Chrysomeloidea</taxon>
        <taxon>Chrysomelidae</taxon>
        <taxon>Bruchinae</taxon>
        <taxon>Bruchini</taxon>
        <taxon>Acanthoscelides</taxon>
    </lineage>
</organism>
<evidence type="ECO:0000313" key="1">
    <source>
        <dbReference type="EMBL" id="CAH2010400.1"/>
    </source>
</evidence>
<reference evidence="1" key="1">
    <citation type="submission" date="2022-03" db="EMBL/GenBank/DDBJ databases">
        <authorList>
            <person name="Sayadi A."/>
        </authorList>
    </citation>
    <scope>NUCLEOTIDE SEQUENCE</scope>
</reference>
<sequence>MLNRRKHHLFNFIYRVIKSGKPPYLKNELLTFNHYYGTRHNQNFLLLLDIGLQHFNVLFHFLQLKCGTV</sequence>
<accession>A0A9P0M781</accession>
<evidence type="ECO:0000313" key="2">
    <source>
        <dbReference type="Proteomes" id="UP001152888"/>
    </source>
</evidence>
<name>A0A9P0M781_ACAOB</name>
<keyword evidence="2" id="KW-1185">Reference proteome</keyword>
<dbReference type="AlphaFoldDB" id="A0A9P0M781"/>
<gene>
    <name evidence="1" type="ORF">ACAOBT_LOCUS31499</name>
</gene>
<dbReference type="Proteomes" id="UP001152888">
    <property type="component" value="Unassembled WGS sequence"/>
</dbReference>
<dbReference type="EMBL" id="CAKOFQ010007969">
    <property type="protein sequence ID" value="CAH2010400.1"/>
    <property type="molecule type" value="Genomic_DNA"/>
</dbReference>
<protein>
    <submittedName>
        <fullName evidence="1">Uncharacterized protein</fullName>
    </submittedName>
</protein>